<comment type="caution">
    <text evidence="3">The sequence shown here is derived from an EMBL/GenBank/DDBJ whole genome shotgun (WGS) entry which is preliminary data.</text>
</comment>
<dbReference type="AlphaFoldDB" id="A0ABD3HN25"/>
<evidence type="ECO:0000313" key="4">
    <source>
        <dbReference type="Proteomes" id="UP001633002"/>
    </source>
</evidence>
<dbReference type="Proteomes" id="UP001633002">
    <property type="component" value="Unassembled WGS sequence"/>
</dbReference>
<sequence length="245" mass="28641">MTQEEVDFLTGKGYLLVSANRPSQSTNAYPTEAQTKVLVNAYPEKVMERPRDYRFKTRRGRGCRQKSTPSVSCLRRLERARSASIRVLHSWNVSNGNGYGMLFHVASGESPDERIHIVRICCFPACSCQDFWERETGLRTYVPCKHIYWVFLNIFRYDANQKMHSYMALLTQRNAQYATALREIIILSINLEETRIRNRHALEELQIYREDFKERTNILDGVVKDSDILDETLLQRFKAILHQRG</sequence>
<keyword evidence="4" id="KW-1185">Reference proteome</keyword>
<gene>
    <name evidence="3" type="ORF">R1sor_006593</name>
</gene>
<proteinExistence type="predicted"/>
<reference evidence="3 4" key="1">
    <citation type="submission" date="2024-09" db="EMBL/GenBank/DDBJ databases">
        <title>Chromosome-scale assembly of Riccia sorocarpa.</title>
        <authorList>
            <person name="Paukszto L."/>
        </authorList>
    </citation>
    <scope>NUCLEOTIDE SEQUENCE [LARGE SCALE GENOMIC DNA]</scope>
    <source>
        <strain evidence="3">LP-2024</strain>
        <tissue evidence="3">Aerial parts of the thallus</tissue>
    </source>
</reference>
<evidence type="ECO:0000259" key="2">
    <source>
        <dbReference type="PROSITE" id="PS50966"/>
    </source>
</evidence>
<dbReference type="PROSITE" id="PS50966">
    <property type="entry name" value="ZF_SWIM"/>
    <property type="match status" value="1"/>
</dbReference>
<dbReference type="EMBL" id="JBJQOH010000003">
    <property type="protein sequence ID" value="KAL3692942.1"/>
    <property type="molecule type" value="Genomic_DNA"/>
</dbReference>
<keyword evidence="1" id="KW-0862">Zinc</keyword>
<evidence type="ECO:0000256" key="1">
    <source>
        <dbReference type="PROSITE-ProRule" id="PRU00325"/>
    </source>
</evidence>
<keyword evidence="1" id="KW-0479">Metal-binding</keyword>
<accession>A0ABD3HN25</accession>
<keyword evidence="1" id="KW-0863">Zinc-finger</keyword>
<dbReference type="GO" id="GO:0008270">
    <property type="term" value="F:zinc ion binding"/>
    <property type="evidence" value="ECO:0007669"/>
    <property type="project" value="UniProtKB-KW"/>
</dbReference>
<dbReference type="InterPro" id="IPR007527">
    <property type="entry name" value="Znf_SWIM"/>
</dbReference>
<name>A0ABD3HN25_9MARC</name>
<protein>
    <recommendedName>
        <fullName evidence="2">SWIM-type domain-containing protein</fullName>
    </recommendedName>
</protein>
<feature type="domain" description="SWIM-type" evidence="2">
    <location>
        <begin position="103"/>
        <end position="155"/>
    </location>
</feature>
<evidence type="ECO:0000313" key="3">
    <source>
        <dbReference type="EMBL" id="KAL3692942.1"/>
    </source>
</evidence>
<organism evidence="3 4">
    <name type="scientific">Riccia sorocarpa</name>
    <dbReference type="NCBI Taxonomy" id="122646"/>
    <lineage>
        <taxon>Eukaryota</taxon>
        <taxon>Viridiplantae</taxon>
        <taxon>Streptophyta</taxon>
        <taxon>Embryophyta</taxon>
        <taxon>Marchantiophyta</taxon>
        <taxon>Marchantiopsida</taxon>
        <taxon>Marchantiidae</taxon>
        <taxon>Marchantiales</taxon>
        <taxon>Ricciaceae</taxon>
        <taxon>Riccia</taxon>
    </lineage>
</organism>